<organism evidence="2">
    <name type="scientific">Vibrio alginolyticus</name>
    <dbReference type="NCBI Taxonomy" id="663"/>
    <lineage>
        <taxon>Bacteria</taxon>
        <taxon>Pseudomonadati</taxon>
        <taxon>Pseudomonadota</taxon>
        <taxon>Gammaproteobacteria</taxon>
        <taxon>Vibrionales</taxon>
        <taxon>Vibrionaceae</taxon>
        <taxon>Vibrio</taxon>
    </lineage>
</organism>
<evidence type="ECO:0000256" key="1">
    <source>
        <dbReference type="SAM" id="Phobius"/>
    </source>
</evidence>
<accession>A0A0N7EIJ6</accession>
<keyword evidence="1" id="KW-0472">Membrane</keyword>
<feature type="transmembrane region" description="Helical" evidence="1">
    <location>
        <begin position="6"/>
        <end position="28"/>
    </location>
</feature>
<proteinExistence type="predicted"/>
<evidence type="ECO:0000313" key="2">
    <source>
        <dbReference type="EMBL" id="ALF35067.1"/>
    </source>
</evidence>
<gene>
    <name evidence="2" type="primary">s089</name>
    <name evidence="2" type="ORF">ICEValHN396_050</name>
</gene>
<reference evidence="2" key="1">
    <citation type="journal article" date="2016" name="BMC Microbiol.">
        <title>Comparative genomic analysis of six new-found integrative conjugative elements (ICEs) in Vibrio alginolyticus.</title>
        <authorList>
            <person name="Luo P."/>
            <person name="He X."/>
            <person name="Wang Y."/>
            <person name="Liu Q."/>
            <person name="Hu C."/>
        </authorList>
    </citation>
    <scope>NUCLEOTIDE SEQUENCE</scope>
    <source>
        <strain evidence="2">HN396</strain>
    </source>
</reference>
<sequence length="114" mass="13142">MEYIFGFIIQIAGIMLLAKLSWSLLRLLARQCVRSFRFVLTQIKRLLTPTPKRRPMAVPKAPGMPRLTSAFYKEPHQYDMALLEIPTYLRRQSSLPSRVEGLCAQSSTKTRRTS</sequence>
<dbReference type="AlphaFoldDB" id="A0A0N7EIJ6"/>
<keyword evidence="1" id="KW-1133">Transmembrane helix</keyword>
<evidence type="ECO:0008006" key="3">
    <source>
        <dbReference type="Google" id="ProtNLM"/>
    </source>
</evidence>
<protein>
    <recommendedName>
        <fullName evidence="3">Plasmid-related protein</fullName>
    </recommendedName>
</protein>
<dbReference type="EMBL" id="KT072770">
    <property type="protein sequence ID" value="ALF35067.1"/>
    <property type="molecule type" value="Genomic_DNA"/>
</dbReference>
<keyword evidence="1" id="KW-0812">Transmembrane</keyword>
<name>A0A0N7EIJ6_VIBAL</name>